<dbReference type="InterPro" id="IPR036817">
    <property type="entry name" value="Transthyretin/HIU_hydrolase_sf"/>
</dbReference>
<dbReference type="Gene3D" id="2.60.40.180">
    <property type="entry name" value="Transthyretin/hydroxyisourate hydrolase domain"/>
    <property type="match status" value="1"/>
</dbReference>
<evidence type="ECO:0000313" key="9">
    <source>
        <dbReference type="EMBL" id="MFC6712544.1"/>
    </source>
</evidence>
<dbReference type="SUPFAM" id="SSF49472">
    <property type="entry name" value="Transthyretin (synonym: prealbumin)"/>
    <property type="match status" value="1"/>
</dbReference>
<keyword evidence="6 7" id="KW-0378">Hydrolase</keyword>
<dbReference type="PRINTS" id="PR00189">
    <property type="entry name" value="TRNSTHYRETIN"/>
</dbReference>
<keyword evidence="5 7" id="KW-0659">Purine metabolism</keyword>
<sequence length="107" mass="11107">MSSLSTHVLDAVGGVPAPGIAVTVTGPDDAPVGAGVTNEDGRIADLAPGGLPHGIYTISFATGEYFDRIGVAAFYPKVDITFTVADERHYHVPVLLSPFAFSTYRGS</sequence>
<dbReference type="PANTHER" id="PTHR10395">
    <property type="entry name" value="URICASE AND TRANSTHYRETIN-RELATED"/>
    <property type="match status" value="1"/>
</dbReference>
<keyword evidence="10" id="KW-1185">Reference proteome</keyword>
<comment type="subunit">
    <text evidence="4 7">Homotetramer.</text>
</comment>
<dbReference type="InterPro" id="IPR023418">
    <property type="entry name" value="Thyroxine_BS"/>
</dbReference>
<evidence type="ECO:0000313" key="10">
    <source>
        <dbReference type="Proteomes" id="UP001596356"/>
    </source>
</evidence>
<organism evidence="9 10">
    <name type="scientific">Branchiibius cervicis</name>
    <dbReference type="NCBI Taxonomy" id="908252"/>
    <lineage>
        <taxon>Bacteria</taxon>
        <taxon>Bacillati</taxon>
        <taxon>Actinomycetota</taxon>
        <taxon>Actinomycetes</taxon>
        <taxon>Micrococcales</taxon>
        <taxon>Dermacoccaceae</taxon>
        <taxon>Branchiibius</taxon>
    </lineage>
</organism>
<gene>
    <name evidence="9" type="primary">uraH</name>
    <name evidence="9" type="ORF">ACFQBT_01225</name>
</gene>
<evidence type="ECO:0000256" key="2">
    <source>
        <dbReference type="ARBA" id="ARBA00002704"/>
    </source>
</evidence>
<feature type="domain" description="Transthyretin/hydroxyisourate hydrolase" evidence="8">
    <location>
        <begin position="1"/>
        <end position="106"/>
    </location>
</feature>
<evidence type="ECO:0000259" key="8">
    <source>
        <dbReference type="SMART" id="SM00095"/>
    </source>
</evidence>
<evidence type="ECO:0000256" key="1">
    <source>
        <dbReference type="ARBA" id="ARBA00001043"/>
    </source>
</evidence>
<evidence type="ECO:0000256" key="4">
    <source>
        <dbReference type="ARBA" id="ARBA00011881"/>
    </source>
</evidence>
<reference evidence="10" key="1">
    <citation type="journal article" date="2019" name="Int. J. Syst. Evol. Microbiol.">
        <title>The Global Catalogue of Microorganisms (GCM) 10K type strain sequencing project: providing services to taxonomists for standard genome sequencing and annotation.</title>
        <authorList>
            <consortium name="The Broad Institute Genomics Platform"/>
            <consortium name="The Broad Institute Genome Sequencing Center for Infectious Disease"/>
            <person name="Wu L."/>
            <person name="Ma J."/>
        </authorList>
    </citation>
    <scope>NUCLEOTIDE SEQUENCE [LARGE SCALE GENOMIC DNA]</scope>
    <source>
        <strain evidence="10">NBRC 106593</strain>
    </source>
</reference>
<evidence type="ECO:0000256" key="3">
    <source>
        <dbReference type="ARBA" id="ARBA00009850"/>
    </source>
</evidence>
<comment type="function">
    <text evidence="2">Catalyzes the hydrolysis of 5-hydroxyisourate (HIU) to 2-oxo-4-hydroxy-4-carboxy-5-ureidoimidazoline (OHCU).</text>
</comment>
<dbReference type="PANTHER" id="PTHR10395:SF7">
    <property type="entry name" value="5-HYDROXYISOURATE HYDROLASE"/>
    <property type="match status" value="1"/>
</dbReference>
<dbReference type="InterPro" id="IPR023416">
    <property type="entry name" value="Transthyretin/HIU_hydrolase_d"/>
</dbReference>
<dbReference type="PROSITE" id="PS00768">
    <property type="entry name" value="TRANSTHYRETIN_1"/>
    <property type="match status" value="1"/>
</dbReference>
<dbReference type="InterPro" id="IPR014306">
    <property type="entry name" value="Hydroxyisourate_hydrolase"/>
</dbReference>
<dbReference type="InterPro" id="IPR000895">
    <property type="entry name" value="Transthyretin/HIU_hydrolase"/>
</dbReference>
<dbReference type="GO" id="GO:0033971">
    <property type="term" value="F:hydroxyisourate hydrolase activity"/>
    <property type="evidence" value="ECO:0007669"/>
    <property type="project" value="UniProtKB-EC"/>
</dbReference>
<dbReference type="NCBIfam" id="TIGR02962">
    <property type="entry name" value="hdxy_isourate"/>
    <property type="match status" value="1"/>
</dbReference>
<dbReference type="Proteomes" id="UP001596356">
    <property type="component" value="Unassembled WGS sequence"/>
</dbReference>
<dbReference type="Pfam" id="PF00576">
    <property type="entry name" value="Transthyretin"/>
    <property type="match status" value="1"/>
</dbReference>
<dbReference type="SMART" id="SM00095">
    <property type="entry name" value="TR_THY"/>
    <property type="match status" value="1"/>
</dbReference>
<proteinExistence type="inferred from homology"/>
<dbReference type="RefSeq" id="WP_377820017.1">
    <property type="nucleotide sequence ID" value="NZ_JBHSWJ010000002.1"/>
</dbReference>
<comment type="similarity">
    <text evidence="3 7">Belongs to the transthyretin family. 5-hydroxyisourate hydrolase subfamily.</text>
</comment>
<accession>A0ABW2ANM2</accession>
<comment type="caution">
    <text evidence="9">The sequence shown here is derived from an EMBL/GenBank/DDBJ whole genome shotgun (WGS) entry which is preliminary data.</text>
</comment>
<evidence type="ECO:0000256" key="5">
    <source>
        <dbReference type="ARBA" id="ARBA00022631"/>
    </source>
</evidence>
<dbReference type="CDD" id="cd05822">
    <property type="entry name" value="TLP_HIUase"/>
    <property type="match status" value="1"/>
</dbReference>
<evidence type="ECO:0000256" key="6">
    <source>
        <dbReference type="ARBA" id="ARBA00022801"/>
    </source>
</evidence>
<name>A0ABW2ANM2_9MICO</name>
<evidence type="ECO:0000256" key="7">
    <source>
        <dbReference type="RuleBase" id="RU361270"/>
    </source>
</evidence>
<dbReference type="EC" id="3.5.2.17" evidence="7"/>
<dbReference type="EMBL" id="JBHSWJ010000002">
    <property type="protein sequence ID" value="MFC6712544.1"/>
    <property type="molecule type" value="Genomic_DNA"/>
</dbReference>
<comment type="catalytic activity">
    <reaction evidence="1 7">
        <text>5-hydroxyisourate + H2O = 5-hydroxy-2-oxo-4-ureido-2,5-dihydro-1H-imidazole-5-carboxylate + H(+)</text>
        <dbReference type="Rhea" id="RHEA:23736"/>
        <dbReference type="ChEBI" id="CHEBI:15377"/>
        <dbReference type="ChEBI" id="CHEBI:15378"/>
        <dbReference type="ChEBI" id="CHEBI:18072"/>
        <dbReference type="ChEBI" id="CHEBI:58639"/>
        <dbReference type="EC" id="3.5.2.17"/>
    </reaction>
</comment>
<protein>
    <recommendedName>
        <fullName evidence="7">5-hydroxyisourate hydrolase</fullName>
        <shortName evidence="7">HIU hydrolase</shortName>
        <shortName evidence="7">HIUHase</shortName>
        <ecNumber evidence="7">3.5.2.17</ecNumber>
    </recommendedName>
</protein>